<keyword evidence="2" id="KW-1185">Reference proteome</keyword>
<dbReference type="EnsemblPlants" id="AET4Gv20601300.8">
    <property type="protein sequence ID" value="AET4Gv20601300.8"/>
    <property type="gene ID" value="AET4Gv20601300"/>
</dbReference>
<accession>A0A453ILL5</accession>
<sequence>YRALMILTFCTHDLWALANFSAKFFKNFSDEFYLRDLFF</sequence>
<dbReference type="Gramene" id="AET4Gv20601300.8">
    <property type="protein sequence ID" value="AET4Gv20601300.8"/>
    <property type="gene ID" value="AET4Gv20601300"/>
</dbReference>
<proteinExistence type="predicted"/>
<name>A0A453ILL5_AEGTS</name>
<reference evidence="2" key="2">
    <citation type="journal article" date="2017" name="Nat. Plants">
        <title>The Aegilops tauschii genome reveals multiple impacts of transposons.</title>
        <authorList>
            <person name="Zhao G."/>
            <person name="Zou C."/>
            <person name="Li K."/>
            <person name="Wang K."/>
            <person name="Li T."/>
            <person name="Gao L."/>
            <person name="Zhang X."/>
            <person name="Wang H."/>
            <person name="Yang Z."/>
            <person name="Liu X."/>
            <person name="Jiang W."/>
            <person name="Mao L."/>
            <person name="Kong X."/>
            <person name="Jiao Y."/>
            <person name="Jia J."/>
        </authorList>
    </citation>
    <scope>NUCLEOTIDE SEQUENCE [LARGE SCALE GENOMIC DNA]</scope>
    <source>
        <strain evidence="2">cv. AL8/78</strain>
    </source>
</reference>
<reference evidence="2" key="1">
    <citation type="journal article" date="2014" name="Science">
        <title>Ancient hybridizations among the ancestral genomes of bread wheat.</title>
        <authorList>
            <consortium name="International Wheat Genome Sequencing Consortium,"/>
            <person name="Marcussen T."/>
            <person name="Sandve S.R."/>
            <person name="Heier L."/>
            <person name="Spannagl M."/>
            <person name="Pfeifer M."/>
            <person name="Jakobsen K.S."/>
            <person name="Wulff B.B."/>
            <person name="Steuernagel B."/>
            <person name="Mayer K.F."/>
            <person name="Olsen O.A."/>
        </authorList>
    </citation>
    <scope>NUCLEOTIDE SEQUENCE [LARGE SCALE GENOMIC DNA]</scope>
    <source>
        <strain evidence="2">cv. AL8/78</strain>
    </source>
</reference>
<dbReference type="Proteomes" id="UP000015105">
    <property type="component" value="Chromosome 4D"/>
</dbReference>
<evidence type="ECO:0000313" key="1">
    <source>
        <dbReference type="EnsemblPlants" id="AET4Gv20601300.8"/>
    </source>
</evidence>
<dbReference type="AlphaFoldDB" id="A0A453ILL5"/>
<evidence type="ECO:0000313" key="2">
    <source>
        <dbReference type="Proteomes" id="UP000015105"/>
    </source>
</evidence>
<reference evidence="1" key="5">
    <citation type="journal article" date="2021" name="G3 (Bethesda)">
        <title>Aegilops tauschii genome assembly Aet v5.0 features greater sequence contiguity and improved annotation.</title>
        <authorList>
            <person name="Wang L."/>
            <person name="Zhu T."/>
            <person name="Rodriguez J.C."/>
            <person name="Deal K.R."/>
            <person name="Dubcovsky J."/>
            <person name="McGuire P.E."/>
            <person name="Lux T."/>
            <person name="Spannagl M."/>
            <person name="Mayer K.F.X."/>
            <person name="Baldrich P."/>
            <person name="Meyers B.C."/>
            <person name="Huo N."/>
            <person name="Gu Y.Q."/>
            <person name="Zhou H."/>
            <person name="Devos K.M."/>
            <person name="Bennetzen J.L."/>
            <person name="Unver T."/>
            <person name="Budak H."/>
            <person name="Gulick P.J."/>
            <person name="Galiba G."/>
            <person name="Kalapos B."/>
            <person name="Nelson D.R."/>
            <person name="Li P."/>
            <person name="You F.M."/>
            <person name="Luo M.C."/>
            <person name="Dvorak J."/>
        </authorList>
    </citation>
    <scope>NUCLEOTIDE SEQUENCE [LARGE SCALE GENOMIC DNA]</scope>
    <source>
        <strain evidence="1">cv. AL8/78</strain>
    </source>
</reference>
<reference evidence="1" key="4">
    <citation type="submission" date="2019-03" db="UniProtKB">
        <authorList>
            <consortium name="EnsemblPlants"/>
        </authorList>
    </citation>
    <scope>IDENTIFICATION</scope>
</reference>
<protein>
    <submittedName>
        <fullName evidence="1">Uncharacterized protein</fullName>
    </submittedName>
</protein>
<reference evidence="1" key="3">
    <citation type="journal article" date="2017" name="Nature">
        <title>Genome sequence of the progenitor of the wheat D genome Aegilops tauschii.</title>
        <authorList>
            <person name="Luo M.C."/>
            <person name="Gu Y.Q."/>
            <person name="Puiu D."/>
            <person name="Wang H."/>
            <person name="Twardziok S.O."/>
            <person name="Deal K.R."/>
            <person name="Huo N."/>
            <person name="Zhu T."/>
            <person name="Wang L."/>
            <person name="Wang Y."/>
            <person name="McGuire P.E."/>
            <person name="Liu S."/>
            <person name="Long H."/>
            <person name="Ramasamy R.K."/>
            <person name="Rodriguez J.C."/>
            <person name="Van S.L."/>
            <person name="Yuan L."/>
            <person name="Wang Z."/>
            <person name="Xia Z."/>
            <person name="Xiao L."/>
            <person name="Anderson O.D."/>
            <person name="Ouyang S."/>
            <person name="Liang Y."/>
            <person name="Zimin A.V."/>
            <person name="Pertea G."/>
            <person name="Qi P."/>
            <person name="Bennetzen J.L."/>
            <person name="Dai X."/>
            <person name="Dawson M.W."/>
            <person name="Muller H.G."/>
            <person name="Kugler K."/>
            <person name="Rivarola-Duarte L."/>
            <person name="Spannagl M."/>
            <person name="Mayer K.F.X."/>
            <person name="Lu F.H."/>
            <person name="Bevan M.W."/>
            <person name="Leroy P."/>
            <person name="Li P."/>
            <person name="You F.M."/>
            <person name="Sun Q."/>
            <person name="Liu Z."/>
            <person name="Lyons E."/>
            <person name="Wicker T."/>
            <person name="Salzberg S.L."/>
            <person name="Devos K.M."/>
            <person name="Dvorak J."/>
        </authorList>
    </citation>
    <scope>NUCLEOTIDE SEQUENCE [LARGE SCALE GENOMIC DNA]</scope>
    <source>
        <strain evidence="1">cv. AL8/78</strain>
    </source>
</reference>
<organism evidence="1 2">
    <name type="scientific">Aegilops tauschii subsp. strangulata</name>
    <name type="common">Goatgrass</name>
    <dbReference type="NCBI Taxonomy" id="200361"/>
    <lineage>
        <taxon>Eukaryota</taxon>
        <taxon>Viridiplantae</taxon>
        <taxon>Streptophyta</taxon>
        <taxon>Embryophyta</taxon>
        <taxon>Tracheophyta</taxon>
        <taxon>Spermatophyta</taxon>
        <taxon>Magnoliopsida</taxon>
        <taxon>Liliopsida</taxon>
        <taxon>Poales</taxon>
        <taxon>Poaceae</taxon>
        <taxon>BOP clade</taxon>
        <taxon>Pooideae</taxon>
        <taxon>Triticodae</taxon>
        <taxon>Triticeae</taxon>
        <taxon>Triticinae</taxon>
        <taxon>Aegilops</taxon>
    </lineage>
</organism>